<reference evidence="1" key="2">
    <citation type="journal article" date="2024" name="Plant">
        <title>Genomic evolution and insights into agronomic trait innovations of Sesamum species.</title>
        <authorList>
            <person name="Miao H."/>
            <person name="Wang L."/>
            <person name="Qu L."/>
            <person name="Liu H."/>
            <person name="Sun Y."/>
            <person name="Le M."/>
            <person name="Wang Q."/>
            <person name="Wei S."/>
            <person name="Zheng Y."/>
            <person name="Lin W."/>
            <person name="Duan Y."/>
            <person name="Cao H."/>
            <person name="Xiong S."/>
            <person name="Wang X."/>
            <person name="Wei L."/>
            <person name="Li C."/>
            <person name="Ma Q."/>
            <person name="Ju M."/>
            <person name="Zhao R."/>
            <person name="Li G."/>
            <person name="Mu C."/>
            <person name="Tian Q."/>
            <person name="Mei H."/>
            <person name="Zhang T."/>
            <person name="Gao T."/>
            <person name="Zhang H."/>
        </authorList>
    </citation>
    <scope>NUCLEOTIDE SEQUENCE</scope>
    <source>
        <strain evidence="1">G01</strain>
    </source>
</reference>
<organism evidence="1">
    <name type="scientific">Sesamum angustifolium</name>
    <dbReference type="NCBI Taxonomy" id="2727405"/>
    <lineage>
        <taxon>Eukaryota</taxon>
        <taxon>Viridiplantae</taxon>
        <taxon>Streptophyta</taxon>
        <taxon>Embryophyta</taxon>
        <taxon>Tracheophyta</taxon>
        <taxon>Spermatophyta</taxon>
        <taxon>Magnoliopsida</taxon>
        <taxon>eudicotyledons</taxon>
        <taxon>Gunneridae</taxon>
        <taxon>Pentapetalae</taxon>
        <taxon>asterids</taxon>
        <taxon>lamiids</taxon>
        <taxon>Lamiales</taxon>
        <taxon>Pedaliaceae</taxon>
        <taxon>Sesamum</taxon>
    </lineage>
</organism>
<gene>
    <name evidence="1" type="ORF">Sangu_3191700</name>
</gene>
<reference evidence="1" key="1">
    <citation type="submission" date="2020-06" db="EMBL/GenBank/DDBJ databases">
        <authorList>
            <person name="Li T."/>
            <person name="Hu X."/>
            <person name="Zhang T."/>
            <person name="Song X."/>
            <person name="Zhang H."/>
            <person name="Dai N."/>
            <person name="Sheng W."/>
            <person name="Hou X."/>
            <person name="Wei L."/>
        </authorList>
    </citation>
    <scope>NUCLEOTIDE SEQUENCE</scope>
    <source>
        <strain evidence="1">G01</strain>
        <tissue evidence="1">Leaf</tissue>
    </source>
</reference>
<accession>A0AAW2JMF0</accession>
<proteinExistence type="predicted"/>
<protein>
    <submittedName>
        <fullName evidence="1">Uncharacterized protein</fullName>
    </submittedName>
</protein>
<sequence length="98" mass="11351">MSKNPLTVILDNNKINGTKYIDWLYNLRIILDTRTKGTSWISRFLKHCQLGPHLKSVRRLKDGMLTTAKSEASYWLPFLTTCRSSIIGWTMSPQFFNA</sequence>
<evidence type="ECO:0000313" key="1">
    <source>
        <dbReference type="EMBL" id="KAL0295634.1"/>
    </source>
</evidence>
<comment type="caution">
    <text evidence="1">The sequence shown here is derived from an EMBL/GenBank/DDBJ whole genome shotgun (WGS) entry which is preliminary data.</text>
</comment>
<dbReference type="EMBL" id="JACGWK010000648">
    <property type="protein sequence ID" value="KAL0295634.1"/>
    <property type="molecule type" value="Genomic_DNA"/>
</dbReference>
<dbReference type="AlphaFoldDB" id="A0AAW2JMF0"/>
<name>A0AAW2JMF0_9LAMI</name>